<proteinExistence type="inferred from homology"/>
<feature type="compositionally biased region" description="Polar residues" evidence="5">
    <location>
        <begin position="382"/>
        <end position="394"/>
    </location>
</feature>
<comment type="similarity">
    <text evidence="2">Belongs to the SAS10 family.</text>
</comment>
<feature type="compositionally biased region" description="Acidic residues" evidence="5">
    <location>
        <begin position="110"/>
        <end position="121"/>
    </location>
</feature>
<dbReference type="Pfam" id="PF04000">
    <property type="entry name" value="Sas10_Utp3"/>
    <property type="match status" value="1"/>
</dbReference>
<dbReference type="PANTHER" id="PTHR13237">
    <property type="entry name" value="SOMETHING ABOUT SILENCING PROTEIN 10-RELATED"/>
    <property type="match status" value="1"/>
</dbReference>
<dbReference type="Pfam" id="PF09368">
    <property type="entry name" value="Sas10"/>
    <property type="match status" value="1"/>
</dbReference>
<feature type="compositionally biased region" description="Basic and acidic residues" evidence="5">
    <location>
        <begin position="42"/>
        <end position="58"/>
    </location>
</feature>
<feature type="compositionally biased region" description="Basic residues" evidence="5">
    <location>
        <begin position="1"/>
        <end position="10"/>
    </location>
</feature>
<feature type="compositionally biased region" description="Acidic residues" evidence="5">
    <location>
        <begin position="63"/>
        <end position="99"/>
    </location>
</feature>
<feature type="region of interest" description="Disordered" evidence="5">
    <location>
        <begin position="382"/>
        <end position="444"/>
    </location>
</feature>
<dbReference type="VEuPathDB" id="FungiDB:TAPDE_005027"/>
<evidence type="ECO:0000259" key="6">
    <source>
        <dbReference type="Pfam" id="PF09368"/>
    </source>
</evidence>
<feature type="compositionally biased region" description="Basic and acidic residues" evidence="5">
    <location>
        <begin position="556"/>
        <end position="566"/>
    </location>
</feature>
<dbReference type="AlphaFoldDB" id="R4XML5"/>
<dbReference type="Proteomes" id="UP000013776">
    <property type="component" value="Unassembled WGS sequence"/>
</dbReference>
<keyword evidence="3" id="KW-0597">Phosphoprotein</keyword>
<protein>
    <recommendedName>
        <fullName evidence="6">Sas10 C-terminal domain-containing protein</fullName>
    </recommendedName>
</protein>
<dbReference type="PANTHER" id="PTHR13237:SF8">
    <property type="entry name" value="SOMETHING ABOUT SILENCING PROTEIN 10"/>
    <property type="match status" value="1"/>
</dbReference>
<dbReference type="GO" id="GO:0032040">
    <property type="term" value="C:small-subunit processome"/>
    <property type="evidence" value="ECO:0007669"/>
    <property type="project" value="TreeGrafter"/>
</dbReference>
<evidence type="ECO:0000256" key="5">
    <source>
        <dbReference type="SAM" id="MobiDB-lite"/>
    </source>
</evidence>
<evidence type="ECO:0000256" key="1">
    <source>
        <dbReference type="ARBA" id="ARBA00004123"/>
    </source>
</evidence>
<gene>
    <name evidence="7" type="ORF">TAPDE_005027</name>
</gene>
<comment type="caution">
    <text evidence="7">The sequence shown here is derived from an EMBL/GenBank/DDBJ whole genome shotgun (WGS) entry which is preliminary data.</text>
</comment>
<dbReference type="EMBL" id="CAHR02000259">
    <property type="protein sequence ID" value="CCG84550.1"/>
    <property type="molecule type" value="Genomic_DNA"/>
</dbReference>
<evidence type="ECO:0000256" key="4">
    <source>
        <dbReference type="ARBA" id="ARBA00023242"/>
    </source>
</evidence>
<keyword evidence="4" id="KW-0539">Nucleus</keyword>
<accession>R4XML5</accession>
<dbReference type="STRING" id="1097556.R4XML5"/>
<dbReference type="eggNOG" id="KOG3118">
    <property type="taxonomic scope" value="Eukaryota"/>
</dbReference>
<evidence type="ECO:0000256" key="3">
    <source>
        <dbReference type="ARBA" id="ARBA00022553"/>
    </source>
</evidence>
<feature type="compositionally biased region" description="Basic and acidic residues" evidence="5">
    <location>
        <begin position="432"/>
        <end position="441"/>
    </location>
</feature>
<feature type="domain" description="Sas10 C-terminal" evidence="6">
    <location>
        <begin position="486"/>
        <end position="558"/>
    </location>
</feature>
<feature type="region of interest" description="Disordered" evidence="5">
    <location>
        <begin position="1"/>
        <end position="125"/>
    </location>
</feature>
<feature type="region of interest" description="Disordered" evidence="5">
    <location>
        <begin position="524"/>
        <end position="566"/>
    </location>
</feature>
<evidence type="ECO:0000256" key="2">
    <source>
        <dbReference type="ARBA" id="ARBA00010979"/>
    </source>
</evidence>
<organism evidence="7 8">
    <name type="scientific">Taphrina deformans (strain PYCC 5710 / ATCC 11124 / CBS 356.35 / IMI 108563 / JCM 9778 / NBRC 8474)</name>
    <name type="common">Peach leaf curl fungus</name>
    <name type="synonym">Lalaria deformans</name>
    <dbReference type="NCBI Taxonomy" id="1097556"/>
    <lineage>
        <taxon>Eukaryota</taxon>
        <taxon>Fungi</taxon>
        <taxon>Dikarya</taxon>
        <taxon>Ascomycota</taxon>
        <taxon>Taphrinomycotina</taxon>
        <taxon>Taphrinomycetes</taxon>
        <taxon>Taphrinales</taxon>
        <taxon>Taphrinaceae</taxon>
        <taxon>Taphrina</taxon>
    </lineage>
</organism>
<reference evidence="7 8" key="1">
    <citation type="journal article" date="2013" name="MBio">
        <title>Genome sequencing of the plant pathogen Taphrina deformans, the causal agent of peach leaf curl.</title>
        <authorList>
            <person name="Cisse O.H."/>
            <person name="Almeida J.M.G.C.F."/>
            <person name="Fonseca A."/>
            <person name="Kumar A.A."/>
            <person name="Salojaervi J."/>
            <person name="Overmyer K."/>
            <person name="Hauser P.M."/>
            <person name="Pagni M."/>
        </authorList>
    </citation>
    <scope>NUCLEOTIDE SEQUENCE [LARGE SCALE GENOMIC DNA]</scope>
    <source>
        <strain evidence="8">PYCC 5710 / ATCC 11124 / CBS 356.35 / IMI 108563 / JCM 9778 / NBRC 8474</strain>
    </source>
</reference>
<dbReference type="InterPro" id="IPR018972">
    <property type="entry name" value="Sas10_C_dom"/>
</dbReference>
<feature type="region of interest" description="Disordered" evidence="5">
    <location>
        <begin position="291"/>
        <end position="330"/>
    </location>
</feature>
<name>R4XML5_TAPDE</name>
<dbReference type="GO" id="GO:0000462">
    <property type="term" value="P:maturation of SSU-rRNA from tricistronic rRNA transcript (SSU-rRNA, 5.8S rRNA, LSU-rRNA)"/>
    <property type="evidence" value="ECO:0007669"/>
    <property type="project" value="TreeGrafter"/>
</dbReference>
<sequence>MGNRKKIKKTVQHEKTFDGGGANVKTIRSHKDVDSEDDFEATQDKILLEGQQRDHRATAGDMEASDEEVMALPDEDSDEDDQEYGSDSVVEDDEEEPEEGWGASKKEYYDNDDVSDEEDQKAEEQEALRIQRKNLAKLDASAYVDDFDEWKDDAEDESSKVTEVLPSTISKDLPKSELLKILHTRNPEFSPFALEFTTLIGQLDHLEALTMRKHHPQHSLIEAKMKALRSYLAVLAFYFALMSSEQAKTINIKEHEIMISLVRCRQAWQMLEPVEIDETLFEATEAPTVAAETSIVPTSKPRKRKRSSKSTDLQVPAPAAESYAPDQDDELEETFRALKSIPKRRKTAPLPDLADNVADTIDAEDSAARRKTLQFYASRINNKSSRRSAAQQGGDTDIPYRERRKERELRLQAEAERRKGGTAGADLDDEETGPREEREVGSDDEYYALVAAAAKAQKVVRKQDHDGAVAAVRAERAGYALPEQVDGKRKIGRDIAANKGLTVNRPKENRNARVKKRNKYEAAKKKLGSQKAIFKQPTGSYGGEASGINARVIKSTKMDQGTRKKR</sequence>
<keyword evidence="8" id="KW-1185">Reference proteome</keyword>
<dbReference type="InterPro" id="IPR007146">
    <property type="entry name" value="Sas10/Utp3/C1D"/>
</dbReference>
<evidence type="ECO:0000313" key="7">
    <source>
        <dbReference type="EMBL" id="CCG84550.1"/>
    </source>
</evidence>
<feature type="compositionally biased region" description="Basic and acidic residues" evidence="5">
    <location>
        <begin position="398"/>
        <end position="419"/>
    </location>
</feature>
<dbReference type="OrthoDB" id="1924577at2759"/>
<comment type="subcellular location">
    <subcellularLocation>
        <location evidence="1">Nucleus</location>
    </subcellularLocation>
</comment>
<evidence type="ECO:0000313" key="8">
    <source>
        <dbReference type="Proteomes" id="UP000013776"/>
    </source>
</evidence>